<protein>
    <recommendedName>
        <fullName evidence="1">Tf2-1-like SH3-like domain-containing protein</fullName>
    </recommendedName>
</protein>
<evidence type="ECO:0000313" key="3">
    <source>
        <dbReference type="Proteomes" id="UP001234989"/>
    </source>
</evidence>
<keyword evidence="3" id="KW-1185">Reference proteome</keyword>
<evidence type="ECO:0000313" key="2">
    <source>
        <dbReference type="EMBL" id="WMV24789.1"/>
    </source>
</evidence>
<gene>
    <name evidence="2" type="ORF">MTR67_018174</name>
</gene>
<name>A0AAF0TMG6_SOLVR</name>
<dbReference type="InterPro" id="IPR056924">
    <property type="entry name" value="SH3_Tf2-1"/>
</dbReference>
<dbReference type="AlphaFoldDB" id="A0AAF0TMG6"/>
<dbReference type="Pfam" id="PF24626">
    <property type="entry name" value="SH3_Tf2-1"/>
    <property type="match status" value="1"/>
</dbReference>
<dbReference type="EMBL" id="CP133615">
    <property type="protein sequence ID" value="WMV24789.1"/>
    <property type="molecule type" value="Genomic_DNA"/>
</dbReference>
<feature type="domain" description="Tf2-1-like SH3-like" evidence="1">
    <location>
        <begin position="29"/>
        <end position="81"/>
    </location>
</feature>
<dbReference type="PANTHER" id="PTHR46148:SF57">
    <property type="entry name" value="OS12G0499874 PROTEIN"/>
    <property type="match status" value="1"/>
</dbReference>
<sequence>MVIVAHRHRPLKFRVGGRLFICVSPMKGLSRFRRRGKLSPRYIGPVEILGRVSDVAYKLALPSAFSSIQLVFHVSILRRYVFNESHVLRYDSNELYDCLNFVEKTFAILNRYV</sequence>
<evidence type="ECO:0000259" key="1">
    <source>
        <dbReference type="Pfam" id="PF24626"/>
    </source>
</evidence>
<reference evidence="2" key="1">
    <citation type="submission" date="2023-08" db="EMBL/GenBank/DDBJ databases">
        <title>A de novo genome assembly of Solanum verrucosum Schlechtendal, a Mexican diploid species geographically isolated from the other diploid A-genome species in potato relatives.</title>
        <authorList>
            <person name="Hosaka K."/>
        </authorList>
    </citation>
    <scope>NUCLEOTIDE SEQUENCE</scope>
    <source>
        <tissue evidence="2">Young leaves</tissue>
    </source>
</reference>
<dbReference type="PANTHER" id="PTHR46148">
    <property type="entry name" value="CHROMO DOMAIN-CONTAINING PROTEIN"/>
    <property type="match status" value="1"/>
</dbReference>
<dbReference type="Proteomes" id="UP001234989">
    <property type="component" value="Chromosome 4"/>
</dbReference>
<accession>A0AAF0TMG6</accession>
<proteinExistence type="predicted"/>
<organism evidence="2 3">
    <name type="scientific">Solanum verrucosum</name>
    <dbReference type="NCBI Taxonomy" id="315347"/>
    <lineage>
        <taxon>Eukaryota</taxon>
        <taxon>Viridiplantae</taxon>
        <taxon>Streptophyta</taxon>
        <taxon>Embryophyta</taxon>
        <taxon>Tracheophyta</taxon>
        <taxon>Spermatophyta</taxon>
        <taxon>Magnoliopsida</taxon>
        <taxon>eudicotyledons</taxon>
        <taxon>Gunneridae</taxon>
        <taxon>Pentapetalae</taxon>
        <taxon>asterids</taxon>
        <taxon>lamiids</taxon>
        <taxon>Solanales</taxon>
        <taxon>Solanaceae</taxon>
        <taxon>Solanoideae</taxon>
        <taxon>Solaneae</taxon>
        <taxon>Solanum</taxon>
    </lineage>
</organism>